<gene>
    <name evidence="2" type="ORF">GCM10007362_44720</name>
</gene>
<sequence>MENSTTHNAAGIVNAAIKQAIAAYAEELTDIRRKLHSEPELSWEEYETTAFVCRYLDALGIPYRRTEPTGVIAEIVGGLPGRTVALRADMDALPVEELDRELAYVSKETGKMHACGHDAHTSMLLVAAKALIGVQAELPGTVRLVFQPAEEAAAGAKEMVRQGAMDGVDNVFGMHIWSQMPTHKVACAPGPSFASADLFTVTFKGRGGHGAMPQDCIDAAIVASSFVMNVQSIVSRTVAPKQSAVLTVGKMIVGTRFNVIAENAVIEGTVRCFDAQVRDHIQRELGHYAQQVASIYGAEAKLDYVRGTQAVINEEQSALRAQRVAAAAFGADVLYDEEPTMGGEDFSFYLDAVPGSFALVGSGNPDKDTQWAHHHGRFNIDEDALATGAELYAQYAWAYLNE</sequence>
<dbReference type="InterPro" id="IPR011650">
    <property type="entry name" value="Peptidase_M20_dimer"/>
</dbReference>
<accession>A0ABQ2A4L3</accession>
<dbReference type="SUPFAM" id="SSF53187">
    <property type="entry name" value="Zn-dependent exopeptidases"/>
    <property type="match status" value="1"/>
</dbReference>
<dbReference type="PIRSF" id="PIRSF005962">
    <property type="entry name" value="Pept_M20D_amidohydro"/>
    <property type="match status" value="1"/>
</dbReference>
<dbReference type="SUPFAM" id="SSF55031">
    <property type="entry name" value="Bacterial exopeptidase dimerisation domain"/>
    <property type="match status" value="1"/>
</dbReference>
<dbReference type="EMBL" id="BMDD01000006">
    <property type="protein sequence ID" value="GGH85992.1"/>
    <property type="molecule type" value="Genomic_DNA"/>
</dbReference>
<keyword evidence="3" id="KW-1185">Reference proteome</keyword>
<dbReference type="Gene3D" id="3.40.630.10">
    <property type="entry name" value="Zn peptidases"/>
    <property type="match status" value="1"/>
</dbReference>
<dbReference type="PANTHER" id="PTHR11014:SF63">
    <property type="entry name" value="METALLOPEPTIDASE, PUTATIVE (AFU_ORTHOLOGUE AFUA_6G09600)-RELATED"/>
    <property type="match status" value="1"/>
</dbReference>
<dbReference type="InterPro" id="IPR036264">
    <property type="entry name" value="Bact_exopeptidase_dim_dom"/>
</dbReference>
<dbReference type="RefSeq" id="WP_172246623.1">
    <property type="nucleotide sequence ID" value="NZ_BMDD01000006.1"/>
</dbReference>
<dbReference type="InterPro" id="IPR017439">
    <property type="entry name" value="Amidohydrolase"/>
</dbReference>
<dbReference type="Pfam" id="PF07687">
    <property type="entry name" value="M20_dimer"/>
    <property type="match status" value="1"/>
</dbReference>
<evidence type="ECO:0000313" key="2">
    <source>
        <dbReference type="EMBL" id="GGH85992.1"/>
    </source>
</evidence>
<dbReference type="Gene3D" id="3.30.70.360">
    <property type="match status" value="1"/>
</dbReference>
<organism evidence="2 3">
    <name type="scientific">Saccharibacillus endophyticus</name>
    <dbReference type="NCBI Taxonomy" id="2060666"/>
    <lineage>
        <taxon>Bacteria</taxon>
        <taxon>Bacillati</taxon>
        <taxon>Bacillota</taxon>
        <taxon>Bacilli</taxon>
        <taxon>Bacillales</taxon>
        <taxon>Paenibacillaceae</taxon>
        <taxon>Saccharibacillus</taxon>
    </lineage>
</organism>
<evidence type="ECO:0000313" key="3">
    <source>
        <dbReference type="Proteomes" id="UP000605427"/>
    </source>
</evidence>
<dbReference type="NCBIfam" id="TIGR01891">
    <property type="entry name" value="amidohydrolases"/>
    <property type="match status" value="1"/>
</dbReference>
<feature type="domain" description="Peptidase M20 dimerisation" evidence="1">
    <location>
        <begin position="199"/>
        <end position="293"/>
    </location>
</feature>
<dbReference type="Pfam" id="PF01546">
    <property type="entry name" value="Peptidase_M20"/>
    <property type="match status" value="1"/>
</dbReference>
<dbReference type="InterPro" id="IPR002933">
    <property type="entry name" value="Peptidase_M20"/>
</dbReference>
<comment type="caution">
    <text evidence="2">The sequence shown here is derived from an EMBL/GenBank/DDBJ whole genome shotgun (WGS) entry which is preliminary data.</text>
</comment>
<dbReference type="PANTHER" id="PTHR11014">
    <property type="entry name" value="PEPTIDASE M20 FAMILY MEMBER"/>
    <property type="match status" value="1"/>
</dbReference>
<name>A0ABQ2A4L3_9BACL</name>
<reference evidence="3" key="1">
    <citation type="journal article" date="2019" name="Int. J. Syst. Evol. Microbiol.">
        <title>The Global Catalogue of Microorganisms (GCM) 10K type strain sequencing project: providing services to taxonomists for standard genome sequencing and annotation.</title>
        <authorList>
            <consortium name="The Broad Institute Genomics Platform"/>
            <consortium name="The Broad Institute Genome Sequencing Center for Infectious Disease"/>
            <person name="Wu L."/>
            <person name="Ma J."/>
        </authorList>
    </citation>
    <scope>NUCLEOTIDE SEQUENCE [LARGE SCALE GENOMIC DNA]</scope>
    <source>
        <strain evidence="3">CCM 8702</strain>
    </source>
</reference>
<dbReference type="Proteomes" id="UP000605427">
    <property type="component" value="Unassembled WGS sequence"/>
</dbReference>
<proteinExistence type="predicted"/>
<protein>
    <submittedName>
        <fullName evidence="2">Peptidase M20</fullName>
    </submittedName>
</protein>
<evidence type="ECO:0000259" key="1">
    <source>
        <dbReference type="Pfam" id="PF07687"/>
    </source>
</evidence>